<dbReference type="KEGG" id="asag:FGM00_05810"/>
<evidence type="ECO:0000313" key="2">
    <source>
        <dbReference type="Proteomes" id="UP000310017"/>
    </source>
</evidence>
<dbReference type="AlphaFoldDB" id="A0A5B7SRL3"/>
<accession>A0A5B7SRL3</accession>
<organism evidence="1 2">
    <name type="scientific">Aggregatimonas sangjinii</name>
    <dbReference type="NCBI Taxonomy" id="2583587"/>
    <lineage>
        <taxon>Bacteria</taxon>
        <taxon>Pseudomonadati</taxon>
        <taxon>Bacteroidota</taxon>
        <taxon>Flavobacteriia</taxon>
        <taxon>Flavobacteriales</taxon>
        <taxon>Flavobacteriaceae</taxon>
        <taxon>Aggregatimonas</taxon>
    </lineage>
</organism>
<dbReference type="PANTHER" id="PTHR36057:SF1">
    <property type="entry name" value="LIPOPROTEIN LIPID ATTACHMENT SITE-LIKE PROTEIN, PUTATIVE (DUF1223)-RELATED"/>
    <property type="match status" value="1"/>
</dbReference>
<reference evidence="1 2" key="1">
    <citation type="submission" date="2019-05" db="EMBL/GenBank/DDBJ databases">
        <title>Genome sequencing of F202Z8.</title>
        <authorList>
            <person name="Kwon Y.M."/>
        </authorList>
    </citation>
    <scope>NUCLEOTIDE SEQUENCE [LARGE SCALE GENOMIC DNA]</scope>
    <source>
        <strain evidence="1 2">F202Z8</strain>
    </source>
</reference>
<proteinExistence type="predicted"/>
<dbReference type="Proteomes" id="UP000310017">
    <property type="component" value="Chromosome"/>
</dbReference>
<dbReference type="SUPFAM" id="SSF52833">
    <property type="entry name" value="Thioredoxin-like"/>
    <property type="match status" value="1"/>
</dbReference>
<dbReference type="Pfam" id="PF06764">
    <property type="entry name" value="DUF1223"/>
    <property type="match status" value="1"/>
</dbReference>
<dbReference type="Gene3D" id="3.40.30.10">
    <property type="entry name" value="Glutaredoxin"/>
    <property type="match status" value="1"/>
</dbReference>
<name>A0A5B7SRL3_9FLAO</name>
<dbReference type="OrthoDB" id="9808254at2"/>
<dbReference type="InterPro" id="IPR036249">
    <property type="entry name" value="Thioredoxin-like_sf"/>
</dbReference>
<sequence>MLKRFFIPVIVVITMVAIGFTDRKDLENIEQNSSDLNKSTYEPIVVLELFTSQGCSSCPAADRLLEEVKERYPEQVFTLSYHVDYWNYIGWQDPFSSSEHAKKQRIYNEKLKYNGNYTPEVVVNGKWHFTGSNRVKMNEAIAYYKKERVANDVAISKVESKNDVVVFHYKLNGNLEDKILRAILVLDERTTEIKRGENRDRTIKNTNIVVAENQVTLQADAGKGRITVPKEVRTTDKLHLILLVENNNHDITAAAKKAL</sequence>
<dbReference type="PANTHER" id="PTHR36057">
    <property type="match status" value="1"/>
</dbReference>
<keyword evidence="2" id="KW-1185">Reference proteome</keyword>
<evidence type="ECO:0000313" key="1">
    <source>
        <dbReference type="EMBL" id="QCW99637.1"/>
    </source>
</evidence>
<dbReference type="RefSeq" id="WP_138851990.1">
    <property type="nucleotide sequence ID" value="NZ_CP040710.1"/>
</dbReference>
<dbReference type="EMBL" id="CP040710">
    <property type="protein sequence ID" value="QCW99637.1"/>
    <property type="molecule type" value="Genomic_DNA"/>
</dbReference>
<gene>
    <name evidence="1" type="ORF">FGM00_05810</name>
</gene>
<protein>
    <submittedName>
        <fullName evidence="1">DUF1223 domain-containing protein</fullName>
    </submittedName>
</protein>
<dbReference type="InterPro" id="IPR010634">
    <property type="entry name" value="DUF1223"/>
</dbReference>